<keyword evidence="11" id="KW-0965">Cell junction</keyword>
<dbReference type="GeneTree" id="ENSGT00390000017103"/>
<evidence type="ECO:0000256" key="15">
    <source>
        <dbReference type="ARBA" id="ARBA00057349"/>
    </source>
</evidence>
<dbReference type="GO" id="GO:0000226">
    <property type="term" value="P:microtubule cytoskeleton organization"/>
    <property type="evidence" value="ECO:0007669"/>
    <property type="project" value="TreeGrafter"/>
</dbReference>
<sequence length="1094" mass="122602">MLENCLITEYVFCLFSVIMDKYQEQPHLLDPHLEWMLNLLLDIIRHEASPPLLIHLAFQFLYIISKVRGYKTFLRLFPHEVADVQPVLNMLVAQNPKEYETWETRYMLLLWLSVTCLIPFDLVRLDGNISSIEGCSRVSTMDRILAVAKSYLVVSDKSRDAAAVLVSKFITRPDVRQKRTADFLDWTLSTLSKSSFQTIEGTIVLDGMLQALAQLFKHGKREDCLPYASTVLECLDNCKLFESNQTILRKLGVKLVQRLGLTFLKPKVAKWRYQRGFRSLAANLQFSGGGLIPQKTENVSIDTGEEEEEEEYDIPGEVENVIEQLLIGLKDKNTIVRWSAAKGIGRLTGRLPKELADDVVGSVLDCFSFQETDNAWHGGCLALAELGRRGLLLPSRLSDVVPVILKGLTYDEKRGACSVGSNVRDSACYVCWAFARAYEPLELRPFVNQIASALIIAAIFDRDVNCRRAASVSLIIIYGTGTFPHGIDIVTTADYFAVGNRANCFLNISVVRELSAKALHNLTPLAPEYITREVLPKLLPLAVGIDLHTRHGAILACAEITHALSLLAEEKKSSDCFFSPSCFLVCTLIEKLSLSKMPFRKDPIIDDWQWLINDSLQSLHLISSNSRQQVKESAVSALAALCNEYYCNEEGGVNPAEQDLLVQYISGLQSHEEMIRCGFSLALGALPKFLLKGRLQEVLDALKKATSISGGVRFAESRRDGLKAVAKVCLTVGVNGEGSPNEFVCKSNITEIYNILLDGLNDYTTDSRGDVGAWVREAAMTSLMEITLLLTRTEPALIDANVSKRIVCSVAQQSAEKIDRFRAHAGSVFLTLLYFDNPPVPHIPHREDLERIFPRSEAVTFNWNAPSQAFPRVTQLLGLVSYRYHILTGLTVSIGGLTESTVRCSSQSLFNYLKSIQNDRDAMNSFCETLLKVFEDNLLNDRVSIPLLKMLDQILANGCFDVFITEENHPFPMKLLTLCKEESKRSKDIQKLRSSIAVFCGLVQFPGDMRKKVLFQLFLLLCHPFPVIRKTTASQIYEMLITYSDIAEPDVLENAMTILSDTNWDADLPFLRKQRNYLCDLMKVPKPQLVATPA</sequence>
<evidence type="ECO:0000256" key="12">
    <source>
        <dbReference type="ARBA" id="ARBA00023136"/>
    </source>
</evidence>
<evidence type="ECO:0000313" key="22">
    <source>
        <dbReference type="Proteomes" id="UP000694559"/>
    </source>
</evidence>
<feature type="domain" description="Tubulin-folding cofactor D ARM repeats" evidence="20">
    <location>
        <begin position="248"/>
        <end position="487"/>
    </location>
</feature>
<evidence type="ECO:0000256" key="6">
    <source>
        <dbReference type="ARBA" id="ARBA00015003"/>
    </source>
</evidence>
<reference evidence="21" key="2">
    <citation type="submission" date="2025-09" db="UniProtKB">
        <authorList>
            <consortium name="Ensembl"/>
        </authorList>
    </citation>
    <scope>IDENTIFICATION</scope>
</reference>
<evidence type="ECO:0000256" key="8">
    <source>
        <dbReference type="ARBA" id="ARBA00022475"/>
    </source>
</evidence>
<evidence type="ECO:0000256" key="5">
    <source>
        <dbReference type="ARBA" id="ARBA00006853"/>
    </source>
</evidence>
<dbReference type="InterPro" id="IPR016024">
    <property type="entry name" value="ARM-type_fold"/>
</dbReference>
<evidence type="ECO:0000256" key="16">
    <source>
        <dbReference type="ARBA" id="ARBA00064145"/>
    </source>
</evidence>
<keyword evidence="9" id="KW-0963">Cytoplasm</keyword>
<proteinExistence type="inferred from homology"/>
<dbReference type="GO" id="GO:0034333">
    <property type="term" value="P:adherens junction assembly"/>
    <property type="evidence" value="ECO:0007669"/>
    <property type="project" value="TreeGrafter"/>
</dbReference>
<comment type="function">
    <text evidence="15">Tubulin-folding protein implicated in the first step of the tubulin folding pathway and required for tubulin complex assembly. Involved in the regulation of microtubule polymerization or depolymerization, it modulates microtubule dynamics by capturing GTP-bound beta-tubulin (TUBB). Its ability to interact with beta tubulin is regulated via its interaction with ARL2. Acts as a GTPase-activating protein (GAP) for ARL2. Induces microtubule disruption in absence of ARL2. Increases degradation of beta tubulin, when overexpressed in polarized cells. Promotes epithelial cell detachment, a process antagonized by ARL2. Induces tight adherens and tight junctions disassembly at the lateral cell membrane. Required for correct assembly and maintenance of the mitotic spindle, and proper progression of mitosis. Involved in neuron morphogenesis.</text>
</comment>
<evidence type="ECO:0000256" key="1">
    <source>
        <dbReference type="ARBA" id="ARBA00004124"/>
    </source>
</evidence>
<dbReference type="GO" id="GO:0007021">
    <property type="term" value="P:tubulin complex assembly"/>
    <property type="evidence" value="ECO:0007669"/>
    <property type="project" value="InterPro"/>
</dbReference>
<comment type="subunit">
    <text evidence="16">Found in a complex with at least ARL2, PPP2CB, PPP2R1A, PPP2R2A, PPP2R5E and TBCD. Interacts with PPP2CB. Part of a supercomplex made of cofactors A to E. Cofactors A and D function by capturing and stabilizing tubulin in a quasi-native conformation. Cofactor E binds to the cofactor D-tubulin complex; interaction with cofactor C then causes the release of tubulin polypeptides that are committed to the native state. Interacts with ARL2; interaction is enhanced with the GDP-bound form of ARL2. Does not interact with ARL3, ARL4A and ARL4D. Interacts with beta tubulin. Interacts with TBCE.</text>
</comment>
<evidence type="ECO:0000256" key="9">
    <source>
        <dbReference type="ARBA" id="ARBA00022490"/>
    </source>
</evidence>
<keyword evidence="22" id="KW-1185">Reference proteome</keyword>
<dbReference type="GO" id="GO:0016328">
    <property type="term" value="C:lateral plasma membrane"/>
    <property type="evidence" value="ECO:0007669"/>
    <property type="project" value="UniProtKB-SubCell"/>
</dbReference>
<evidence type="ECO:0000256" key="14">
    <source>
        <dbReference type="ARBA" id="ARBA00023212"/>
    </source>
</evidence>
<feature type="domain" description="Tubulin-folding cofactor D C-terminal" evidence="19">
    <location>
        <begin position="805"/>
        <end position="991"/>
    </location>
</feature>
<evidence type="ECO:0000256" key="2">
    <source>
        <dbReference type="ARBA" id="ARBA00004300"/>
    </source>
</evidence>
<dbReference type="FunFam" id="1.25.10.10:FF:000268">
    <property type="entry name" value="tubulin-specific chaperone D"/>
    <property type="match status" value="1"/>
</dbReference>
<dbReference type="GO" id="GO:0005096">
    <property type="term" value="F:GTPase activator activity"/>
    <property type="evidence" value="ECO:0007669"/>
    <property type="project" value="InterPro"/>
</dbReference>
<keyword evidence="14" id="KW-0206">Cytoskeleton</keyword>
<organism evidence="21 22">
    <name type="scientific">Naja naja</name>
    <name type="common">Indian cobra</name>
    <dbReference type="NCBI Taxonomy" id="35670"/>
    <lineage>
        <taxon>Eukaryota</taxon>
        <taxon>Metazoa</taxon>
        <taxon>Chordata</taxon>
        <taxon>Craniata</taxon>
        <taxon>Vertebrata</taxon>
        <taxon>Euteleostomi</taxon>
        <taxon>Lepidosauria</taxon>
        <taxon>Squamata</taxon>
        <taxon>Bifurcata</taxon>
        <taxon>Unidentata</taxon>
        <taxon>Episquamata</taxon>
        <taxon>Toxicofera</taxon>
        <taxon>Serpentes</taxon>
        <taxon>Colubroidea</taxon>
        <taxon>Elapidae</taxon>
        <taxon>Elapinae</taxon>
        <taxon>Naja</taxon>
    </lineage>
</organism>
<dbReference type="AlphaFoldDB" id="A0A8C6YFX7"/>
<dbReference type="InterPro" id="IPR011989">
    <property type="entry name" value="ARM-like"/>
</dbReference>
<dbReference type="OrthoDB" id="10253476at2759"/>
<dbReference type="Pfam" id="PF25767">
    <property type="entry name" value="ARM_TBCD_2nd"/>
    <property type="match status" value="1"/>
</dbReference>
<protein>
    <recommendedName>
        <fullName evidence="6">Tubulin-specific chaperone D</fullName>
    </recommendedName>
    <alternativeName>
        <fullName evidence="17">Beta-tubulin cofactor D</fullName>
    </alternativeName>
    <alternativeName>
        <fullName evidence="18">Tubulin-folding cofactor D</fullName>
    </alternativeName>
</protein>
<comment type="similarity">
    <text evidence="5">Belongs to the TBCD family.</text>
</comment>
<dbReference type="GO" id="GO:0070830">
    <property type="term" value="P:bicellular tight junction assembly"/>
    <property type="evidence" value="ECO:0007669"/>
    <property type="project" value="TreeGrafter"/>
</dbReference>
<evidence type="ECO:0000256" key="13">
    <source>
        <dbReference type="ARBA" id="ARBA00023186"/>
    </source>
</evidence>
<dbReference type="Pfam" id="PF12612">
    <property type="entry name" value="TFCD_C"/>
    <property type="match status" value="1"/>
</dbReference>
<dbReference type="Pfam" id="PF23579">
    <property type="entry name" value="ARM_TBCD"/>
    <property type="match status" value="1"/>
</dbReference>
<keyword evidence="13" id="KW-0143">Chaperone</keyword>
<evidence type="ECO:0000259" key="20">
    <source>
        <dbReference type="Pfam" id="PF25767"/>
    </source>
</evidence>
<gene>
    <name evidence="21" type="primary">TBCD</name>
</gene>
<evidence type="ECO:0000313" key="21">
    <source>
        <dbReference type="Ensembl" id="ENSNNAP00000028356.1"/>
    </source>
</evidence>
<dbReference type="GO" id="GO:0031115">
    <property type="term" value="P:negative regulation of microtubule polymerization"/>
    <property type="evidence" value="ECO:0007669"/>
    <property type="project" value="UniProtKB-ARBA"/>
</dbReference>
<dbReference type="GO" id="GO:0007023">
    <property type="term" value="P:post-chaperonin tubulin folding pathway"/>
    <property type="evidence" value="ECO:0007669"/>
    <property type="project" value="InterPro"/>
</dbReference>
<evidence type="ECO:0000256" key="3">
    <source>
        <dbReference type="ARBA" id="ARBA00004435"/>
    </source>
</evidence>
<keyword evidence="7" id="KW-0796">Tight junction</keyword>
<dbReference type="SUPFAM" id="SSF48371">
    <property type="entry name" value="ARM repeat"/>
    <property type="match status" value="1"/>
</dbReference>
<evidence type="ECO:0000256" key="7">
    <source>
        <dbReference type="ARBA" id="ARBA00022427"/>
    </source>
</evidence>
<name>A0A8C6YFX7_NAJNA</name>
<accession>A0A8C6YFX7</accession>
<evidence type="ECO:0000259" key="19">
    <source>
        <dbReference type="Pfam" id="PF12612"/>
    </source>
</evidence>
<keyword evidence="12" id="KW-0472">Membrane</keyword>
<reference evidence="21" key="1">
    <citation type="submission" date="2025-08" db="UniProtKB">
        <authorList>
            <consortium name="Ensembl"/>
        </authorList>
    </citation>
    <scope>IDENTIFICATION</scope>
</reference>
<keyword evidence="8" id="KW-1003">Cell membrane</keyword>
<dbReference type="Ensembl" id="ENSNNAT00000029723.1">
    <property type="protein sequence ID" value="ENSNNAP00000028356.1"/>
    <property type="gene ID" value="ENSNNAG00000018216.1"/>
</dbReference>
<evidence type="ECO:0000256" key="11">
    <source>
        <dbReference type="ARBA" id="ARBA00022949"/>
    </source>
</evidence>
<dbReference type="GO" id="GO:0005912">
    <property type="term" value="C:adherens junction"/>
    <property type="evidence" value="ECO:0007669"/>
    <property type="project" value="UniProtKB-SubCell"/>
</dbReference>
<evidence type="ECO:0000256" key="10">
    <source>
        <dbReference type="ARBA" id="ARBA00022737"/>
    </source>
</evidence>
<evidence type="ECO:0000256" key="18">
    <source>
        <dbReference type="ARBA" id="ARBA00079875"/>
    </source>
</evidence>
<dbReference type="InterPro" id="IPR022577">
    <property type="entry name" value="TBCD_C"/>
</dbReference>
<dbReference type="GO" id="GO:0048487">
    <property type="term" value="F:beta-tubulin binding"/>
    <property type="evidence" value="ECO:0007669"/>
    <property type="project" value="InterPro"/>
</dbReference>
<dbReference type="GO" id="GO:0005813">
    <property type="term" value="C:centrosome"/>
    <property type="evidence" value="ECO:0007669"/>
    <property type="project" value="UniProtKB-SubCell"/>
</dbReference>
<dbReference type="PANTHER" id="PTHR12658:SF0">
    <property type="entry name" value="TUBULIN-SPECIFIC CHAPERONE D"/>
    <property type="match status" value="1"/>
</dbReference>
<dbReference type="Proteomes" id="UP000694559">
    <property type="component" value="Unplaced"/>
</dbReference>
<dbReference type="Gene3D" id="1.25.10.10">
    <property type="entry name" value="Leucine-rich Repeat Variant"/>
    <property type="match status" value="2"/>
</dbReference>
<dbReference type="InterPro" id="IPR058033">
    <property type="entry name" value="ARM_TBCD_2nd"/>
</dbReference>
<dbReference type="PANTHER" id="PTHR12658">
    <property type="entry name" value="BETA-TUBULIN COFACTOR D"/>
    <property type="match status" value="1"/>
</dbReference>
<evidence type="ECO:0000256" key="4">
    <source>
        <dbReference type="ARBA" id="ARBA00004536"/>
    </source>
</evidence>
<dbReference type="InterPro" id="IPR033162">
    <property type="entry name" value="TBCD"/>
</dbReference>
<dbReference type="GO" id="GO:0005923">
    <property type="term" value="C:bicellular tight junction"/>
    <property type="evidence" value="ECO:0007669"/>
    <property type="project" value="UniProtKB-SubCell"/>
</dbReference>
<evidence type="ECO:0000256" key="17">
    <source>
        <dbReference type="ARBA" id="ARBA00077974"/>
    </source>
</evidence>
<comment type="subcellular location">
    <subcellularLocation>
        <location evidence="4">Cell junction</location>
        <location evidence="4">Adherens junction</location>
    </subcellularLocation>
    <subcellularLocation>
        <location evidence="3">Cell junction</location>
        <location evidence="3">Tight junction</location>
    </subcellularLocation>
    <subcellularLocation>
        <location evidence="2">Cytoplasm</location>
        <location evidence="2">Cytoskeleton</location>
        <location evidence="2">Microtubule organizing center</location>
        <location evidence="2">Centrosome</location>
    </subcellularLocation>
    <subcellularLocation>
        <location evidence="1">Lateral cell membrane</location>
    </subcellularLocation>
</comment>
<keyword evidence="10" id="KW-0677">Repeat</keyword>